<evidence type="ECO:0000256" key="1">
    <source>
        <dbReference type="SAM" id="Coils"/>
    </source>
</evidence>
<evidence type="ECO:0000313" key="4">
    <source>
        <dbReference type="Proteomes" id="UP001333818"/>
    </source>
</evidence>
<protein>
    <submittedName>
        <fullName evidence="3">DUF4388 domain-containing protein</fullName>
    </submittedName>
</protein>
<accession>A0AAW9PUF0</accession>
<feature type="coiled-coil region" evidence="1">
    <location>
        <begin position="50"/>
        <end position="77"/>
    </location>
</feature>
<feature type="domain" description="PatA-like N-terminal" evidence="2">
    <location>
        <begin position="27"/>
        <end position="148"/>
    </location>
</feature>
<gene>
    <name evidence="3" type="ORF">V2H45_19775</name>
</gene>
<sequence length="165" mass="19304">MILTGVKEDMHQSSKKYLQQAALADESCISFTRDRLKWSFYFAQGKLLYATYYLENFERLERQLRRLSREVPTLNEKLRSQLRLMFDETEDAEAPIEYLALNWLVTEQQLSKSFATQALVRMMQESLETFLALPEGDFSIERDRRSLPGISSSFDLNNVLDLESV</sequence>
<evidence type="ECO:0000259" key="2">
    <source>
        <dbReference type="Pfam" id="PF14332"/>
    </source>
</evidence>
<dbReference type="EMBL" id="JAZBJZ010000104">
    <property type="protein sequence ID" value="MEE3718989.1"/>
    <property type="molecule type" value="Genomic_DNA"/>
</dbReference>
<keyword evidence="1" id="KW-0175">Coiled coil</keyword>
<reference evidence="3" key="1">
    <citation type="submission" date="2024-01" db="EMBL/GenBank/DDBJ databases">
        <title>Bank of Algae and Cyanobacteria of the Azores (BACA) strain genomes.</title>
        <authorList>
            <person name="Luz R."/>
            <person name="Cordeiro R."/>
            <person name="Fonseca A."/>
            <person name="Goncalves V."/>
        </authorList>
    </citation>
    <scope>NUCLEOTIDE SEQUENCE</scope>
    <source>
        <strain evidence="3">BACA0141</strain>
    </source>
</reference>
<evidence type="ECO:0000313" key="3">
    <source>
        <dbReference type="EMBL" id="MEE3718989.1"/>
    </source>
</evidence>
<dbReference type="Pfam" id="PF14332">
    <property type="entry name" value="DUF4388"/>
    <property type="match status" value="1"/>
</dbReference>
<dbReference type="RefSeq" id="WP_330485425.1">
    <property type="nucleotide sequence ID" value="NZ_JAZBJZ010000104.1"/>
</dbReference>
<comment type="caution">
    <text evidence="3">The sequence shown here is derived from an EMBL/GenBank/DDBJ whole genome shotgun (WGS) entry which is preliminary data.</text>
</comment>
<dbReference type="Proteomes" id="UP001333818">
    <property type="component" value="Unassembled WGS sequence"/>
</dbReference>
<dbReference type="InterPro" id="IPR025497">
    <property type="entry name" value="PatA-like_N"/>
</dbReference>
<proteinExistence type="predicted"/>
<keyword evidence="4" id="KW-1185">Reference proteome</keyword>
<name>A0AAW9PUF0_9CYAN</name>
<dbReference type="AlphaFoldDB" id="A0AAW9PUF0"/>
<organism evidence="3 4">
    <name type="scientific">Tumidithrix elongata BACA0141</name>
    <dbReference type="NCBI Taxonomy" id="2716417"/>
    <lineage>
        <taxon>Bacteria</taxon>
        <taxon>Bacillati</taxon>
        <taxon>Cyanobacteriota</taxon>
        <taxon>Cyanophyceae</taxon>
        <taxon>Pseudanabaenales</taxon>
        <taxon>Pseudanabaenaceae</taxon>
        <taxon>Tumidithrix</taxon>
        <taxon>Tumidithrix elongata</taxon>
    </lineage>
</organism>